<reference evidence="2" key="1">
    <citation type="journal article" date="2022" name="IScience">
        <title>Evolution of zygomycete secretomes and the origins of terrestrial fungal ecologies.</title>
        <authorList>
            <person name="Chang Y."/>
            <person name="Wang Y."/>
            <person name="Mondo S."/>
            <person name="Ahrendt S."/>
            <person name="Andreopoulos W."/>
            <person name="Barry K."/>
            <person name="Beard J."/>
            <person name="Benny G.L."/>
            <person name="Blankenship S."/>
            <person name="Bonito G."/>
            <person name="Cuomo C."/>
            <person name="Desiro A."/>
            <person name="Gervers K.A."/>
            <person name="Hundley H."/>
            <person name="Kuo A."/>
            <person name="LaButti K."/>
            <person name="Lang B.F."/>
            <person name="Lipzen A."/>
            <person name="O'Donnell K."/>
            <person name="Pangilinan J."/>
            <person name="Reynolds N."/>
            <person name="Sandor L."/>
            <person name="Smith M.E."/>
            <person name="Tsang A."/>
            <person name="Grigoriev I.V."/>
            <person name="Stajich J.E."/>
            <person name="Spatafora J.W."/>
        </authorList>
    </citation>
    <scope>NUCLEOTIDE SEQUENCE</scope>
    <source>
        <strain evidence="2">RSA 2281</strain>
    </source>
</reference>
<dbReference type="Proteomes" id="UP001209540">
    <property type="component" value="Unassembled WGS sequence"/>
</dbReference>
<evidence type="ECO:0000256" key="1">
    <source>
        <dbReference type="SAM" id="MobiDB-lite"/>
    </source>
</evidence>
<comment type="caution">
    <text evidence="2">The sequence shown here is derived from an EMBL/GenBank/DDBJ whole genome shotgun (WGS) entry which is preliminary data.</text>
</comment>
<proteinExistence type="predicted"/>
<dbReference type="EMBL" id="JAIXMP010000035">
    <property type="protein sequence ID" value="KAI9249446.1"/>
    <property type="molecule type" value="Genomic_DNA"/>
</dbReference>
<evidence type="ECO:0008006" key="4">
    <source>
        <dbReference type="Google" id="ProtNLM"/>
    </source>
</evidence>
<gene>
    <name evidence="2" type="ORF">BDA99DRAFT_542147</name>
</gene>
<evidence type="ECO:0000313" key="2">
    <source>
        <dbReference type="EMBL" id="KAI9249446.1"/>
    </source>
</evidence>
<protein>
    <recommendedName>
        <fullName evidence="4">F-box domain-containing protein</fullName>
    </recommendedName>
</protein>
<keyword evidence="3" id="KW-1185">Reference proteome</keyword>
<organism evidence="2 3">
    <name type="scientific">Phascolomyces articulosus</name>
    <dbReference type="NCBI Taxonomy" id="60185"/>
    <lineage>
        <taxon>Eukaryota</taxon>
        <taxon>Fungi</taxon>
        <taxon>Fungi incertae sedis</taxon>
        <taxon>Mucoromycota</taxon>
        <taxon>Mucoromycotina</taxon>
        <taxon>Mucoromycetes</taxon>
        <taxon>Mucorales</taxon>
        <taxon>Lichtheimiaceae</taxon>
        <taxon>Phascolomyces</taxon>
    </lineage>
</organism>
<dbReference type="AlphaFoldDB" id="A0AAD5JQ79"/>
<name>A0AAD5JQ79_9FUNG</name>
<reference evidence="2" key="2">
    <citation type="submission" date="2023-02" db="EMBL/GenBank/DDBJ databases">
        <authorList>
            <consortium name="DOE Joint Genome Institute"/>
            <person name="Mondo S.J."/>
            <person name="Chang Y."/>
            <person name="Wang Y."/>
            <person name="Ahrendt S."/>
            <person name="Andreopoulos W."/>
            <person name="Barry K."/>
            <person name="Beard J."/>
            <person name="Benny G.L."/>
            <person name="Blankenship S."/>
            <person name="Bonito G."/>
            <person name="Cuomo C."/>
            <person name="Desiro A."/>
            <person name="Gervers K.A."/>
            <person name="Hundley H."/>
            <person name="Kuo A."/>
            <person name="LaButti K."/>
            <person name="Lang B.F."/>
            <person name="Lipzen A."/>
            <person name="O'Donnell K."/>
            <person name="Pangilinan J."/>
            <person name="Reynolds N."/>
            <person name="Sandor L."/>
            <person name="Smith M.W."/>
            <person name="Tsang A."/>
            <person name="Grigoriev I.V."/>
            <person name="Stajich J.E."/>
            <person name="Spatafora J.W."/>
        </authorList>
    </citation>
    <scope>NUCLEOTIDE SEQUENCE</scope>
    <source>
        <strain evidence="2">RSA 2281</strain>
    </source>
</reference>
<accession>A0AAD5JQ79</accession>
<feature type="region of interest" description="Disordered" evidence="1">
    <location>
        <begin position="1"/>
        <end position="20"/>
    </location>
</feature>
<evidence type="ECO:0000313" key="3">
    <source>
        <dbReference type="Proteomes" id="UP001209540"/>
    </source>
</evidence>
<sequence>MSKRPLADSSNTEPRKRPAACDDKYFIDANTTTTPERSFQQPSQKIVVFSSLPPELFKKIIQSMEKCLLNCDTLWKSLVLRDVKTIEHHVLLDVAHSVRSLSVDTRTNTTIPMCMKHCNFQLLTKLNYTMSAANIKEKSEIAQHATLNLRDRFWSQRAKIKSDNYNGLVFLATSTSSLTNRIIETMSNSNHSLKTVYLNFNTNDDHDDISVAQVFTELPQMESLQDVKVMAYA</sequence>